<dbReference type="EMBL" id="JABFNT010000086">
    <property type="protein sequence ID" value="NOJ81433.1"/>
    <property type="molecule type" value="Genomic_DNA"/>
</dbReference>
<name>A0A7Y4MUB2_MYXXA</name>
<sequence>MLPSQVAEQVRRSIVDYLQTTFAFTRSELRDGLERFLLDPERGLFKGPYLSIRLPYKKAPAGEPVPLDV</sequence>
<dbReference type="Proteomes" id="UP000533080">
    <property type="component" value="Unassembled WGS sequence"/>
</dbReference>
<evidence type="ECO:0000313" key="2">
    <source>
        <dbReference type="Proteomes" id="UP000533080"/>
    </source>
</evidence>
<proteinExistence type="predicted"/>
<gene>
    <name evidence="1" type="ORF">HNV28_24390</name>
</gene>
<dbReference type="RefSeq" id="WP_171443453.1">
    <property type="nucleotide sequence ID" value="NZ_JABFNT010000086.1"/>
</dbReference>
<comment type="caution">
    <text evidence="1">The sequence shown here is derived from an EMBL/GenBank/DDBJ whole genome shotgun (WGS) entry which is preliminary data.</text>
</comment>
<evidence type="ECO:0000313" key="1">
    <source>
        <dbReference type="EMBL" id="NOJ81433.1"/>
    </source>
</evidence>
<feature type="non-terminal residue" evidence="1">
    <location>
        <position position="69"/>
    </location>
</feature>
<accession>A0A7Y4MUB2</accession>
<protein>
    <submittedName>
        <fullName evidence="1">Uncharacterized protein</fullName>
    </submittedName>
</protein>
<dbReference type="AlphaFoldDB" id="A0A7Y4MUB2"/>
<reference evidence="1 2" key="1">
    <citation type="submission" date="2020-05" db="EMBL/GenBank/DDBJ databases">
        <authorList>
            <person name="Whitworth D."/>
        </authorList>
    </citation>
    <scope>NUCLEOTIDE SEQUENCE [LARGE SCALE GENOMIC DNA]</scope>
    <source>
        <strain evidence="1 2">AM005</strain>
    </source>
</reference>
<organism evidence="1 2">
    <name type="scientific">Myxococcus xanthus</name>
    <dbReference type="NCBI Taxonomy" id="34"/>
    <lineage>
        <taxon>Bacteria</taxon>
        <taxon>Pseudomonadati</taxon>
        <taxon>Myxococcota</taxon>
        <taxon>Myxococcia</taxon>
        <taxon>Myxococcales</taxon>
        <taxon>Cystobacterineae</taxon>
        <taxon>Myxococcaceae</taxon>
        <taxon>Myxococcus</taxon>
    </lineage>
</organism>